<sequence length="549" mass="61804">MARAHDCQETVNLSTWNPQSLPRHRRAEAVRPSPPHLPVATFARPSREVRDMLGLGPADQAQQKRPSKKAKAATKRPGERQPPIPIVAAPKQYKAKLQKSNENVRWRETSFVNPARRDALQLKHWVRTILDAPAVQPPTQTIPAPPTGEGEKPEAEQDTSETPAITTHDAKPTPPQTDEYRFTQYNLQADPPKYTDEEYSTHLVNSRWSREETDYLMELYKDFYGKWPLIVDRWEFQPVTKVEPGTSESESLQSASRSMEDLKSRFYEISAKIMAVRTPVSNMTAAEFEDHEKMIKFNPEAEAKRKRAADTLQHRSAEDRKEEEYLVAELRRIWNHQDRFAAQLKELRERLDHSLTDDKGQAGSFSTHAEIFALYQKVVANHDKNRKRRPDGSGNTASPANAASGRGNENAAQLKRQSTGGQGASGPSHRQLGPRQEQRFGVTTVQERNTPGVAFRSDKLAKIRQAKSQAQTKKIADVLAELGVPEVIQMPTDSVTVAMESLVAKVHLLLEARKDDTPDISSRPGTRNGKRSASELSESSNTATKRQRK</sequence>
<dbReference type="EMBL" id="VIBQ01000072">
    <property type="protein sequence ID" value="KAB8606228.1"/>
    <property type="molecule type" value="Genomic_DNA"/>
</dbReference>
<organism evidence="8 9">
    <name type="scientific">Carpinus fangiana</name>
    <dbReference type="NCBI Taxonomy" id="176857"/>
    <lineage>
        <taxon>Eukaryota</taxon>
        <taxon>Viridiplantae</taxon>
        <taxon>Streptophyta</taxon>
        <taxon>Embryophyta</taxon>
        <taxon>Tracheophyta</taxon>
        <taxon>Spermatophyta</taxon>
        <taxon>Magnoliopsida</taxon>
        <taxon>eudicotyledons</taxon>
        <taxon>Gunneridae</taxon>
        <taxon>Pentapetalae</taxon>
        <taxon>rosids</taxon>
        <taxon>fabids</taxon>
        <taxon>Fagales</taxon>
        <taxon>Betulaceae</taxon>
        <taxon>Carpinus</taxon>
    </lineage>
</organism>
<evidence type="ECO:0000256" key="5">
    <source>
        <dbReference type="ARBA" id="ARBA00023242"/>
    </source>
</evidence>
<evidence type="ECO:0000256" key="2">
    <source>
        <dbReference type="ARBA" id="ARBA00022853"/>
    </source>
</evidence>
<dbReference type="Pfam" id="PF16282">
    <property type="entry name" value="SANT_DAMP1_like"/>
    <property type="match status" value="1"/>
</dbReference>
<dbReference type="AlphaFoldDB" id="A0A5N6L2B8"/>
<keyword evidence="9" id="KW-1185">Reference proteome</keyword>
<keyword evidence="3" id="KW-0805">Transcription regulation</keyword>
<gene>
    <name evidence="8" type="ORF">FH972_025858</name>
</gene>
<evidence type="ECO:0000313" key="8">
    <source>
        <dbReference type="EMBL" id="KAB8606228.1"/>
    </source>
</evidence>
<dbReference type="GO" id="GO:0006281">
    <property type="term" value="P:DNA repair"/>
    <property type="evidence" value="ECO:0007669"/>
    <property type="project" value="InterPro"/>
</dbReference>
<dbReference type="Gene3D" id="1.10.10.60">
    <property type="entry name" value="Homeodomain-like"/>
    <property type="match status" value="1"/>
</dbReference>
<dbReference type="InterPro" id="IPR027109">
    <property type="entry name" value="Swc4/Dmap1"/>
</dbReference>
<protein>
    <recommendedName>
        <fullName evidence="7">dAMP1 SANT/Myb-like domain-containing protein</fullName>
    </recommendedName>
</protein>
<dbReference type="OrthoDB" id="19740at2759"/>
<comment type="subcellular location">
    <subcellularLocation>
        <location evidence="1">Nucleus</location>
    </subcellularLocation>
</comment>
<dbReference type="GO" id="GO:0003714">
    <property type="term" value="F:transcription corepressor activity"/>
    <property type="evidence" value="ECO:0007669"/>
    <property type="project" value="TreeGrafter"/>
</dbReference>
<dbReference type="GO" id="GO:0000812">
    <property type="term" value="C:Swr1 complex"/>
    <property type="evidence" value="ECO:0007669"/>
    <property type="project" value="TreeGrafter"/>
</dbReference>
<evidence type="ECO:0000256" key="1">
    <source>
        <dbReference type="ARBA" id="ARBA00004123"/>
    </source>
</evidence>
<evidence type="ECO:0000256" key="6">
    <source>
        <dbReference type="SAM" id="MobiDB-lite"/>
    </source>
</evidence>
<comment type="caution">
    <text evidence="8">The sequence shown here is derived from an EMBL/GenBank/DDBJ whole genome shotgun (WGS) entry which is preliminary data.</text>
</comment>
<feature type="region of interest" description="Disordered" evidence="6">
    <location>
        <begin position="511"/>
        <end position="549"/>
    </location>
</feature>
<feature type="region of interest" description="Disordered" evidence="6">
    <location>
        <begin position="132"/>
        <end position="178"/>
    </location>
</feature>
<evidence type="ECO:0000256" key="3">
    <source>
        <dbReference type="ARBA" id="ARBA00023015"/>
    </source>
</evidence>
<dbReference type="PANTHER" id="PTHR12855">
    <property type="entry name" value="DNA METHYLTRANSFERASE 1-ASSOCIATED PROTEIN 1 FAMILY MEMBER"/>
    <property type="match status" value="1"/>
</dbReference>
<evidence type="ECO:0000259" key="7">
    <source>
        <dbReference type="Pfam" id="PF16282"/>
    </source>
</evidence>
<name>A0A5N6L2B8_9ROSI</name>
<feature type="compositionally biased region" description="Polar residues" evidence="6">
    <location>
        <begin position="9"/>
        <end position="20"/>
    </location>
</feature>
<reference evidence="8 9" key="1">
    <citation type="submission" date="2019-06" db="EMBL/GenBank/DDBJ databases">
        <title>A chromosomal-level reference genome of Carpinus fangiana (Coryloideae, Betulaceae).</title>
        <authorList>
            <person name="Yang X."/>
            <person name="Wang Z."/>
            <person name="Zhang L."/>
            <person name="Hao G."/>
            <person name="Liu J."/>
            <person name="Yang Y."/>
        </authorList>
    </citation>
    <scope>NUCLEOTIDE SEQUENCE [LARGE SCALE GENOMIC DNA]</scope>
    <source>
        <strain evidence="8">Cfa_2016G</strain>
        <tissue evidence="8">Leaf</tissue>
    </source>
</reference>
<keyword evidence="5" id="KW-0539">Nucleus</keyword>
<dbReference type="GO" id="GO:0006338">
    <property type="term" value="P:chromatin remodeling"/>
    <property type="evidence" value="ECO:0007669"/>
    <property type="project" value="InterPro"/>
</dbReference>
<keyword evidence="4" id="KW-0804">Transcription</keyword>
<keyword evidence="2" id="KW-0156">Chromatin regulator</keyword>
<feature type="region of interest" description="Disordered" evidence="6">
    <location>
        <begin position="384"/>
        <end position="453"/>
    </location>
</feature>
<feature type="compositionally biased region" description="Low complexity" evidence="6">
    <location>
        <begin position="132"/>
        <end position="142"/>
    </location>
</feature>
<dbReference type="PANTHER" id="PTHR12855:SF10">
    <property type="entry name" value="DNA METHYLTRANSFERASE 1-ASSOCIATED PROTEIN 1"/>
    <property type="match status" value="1"/>
</dbReference>
<dbReference type="InterPro" id="IPR032563">
    <property type="entry name" value="DAMP1_SANT-like"/>
</dbReference>
<dbReference type="GO" id="GO:0000122">
    <property type="term" value="P:negative regulation of transcription by RNA polymerase II"/>
    <property type="evidence" value="ECO:0007669"/>
    <property type="project" value="TreeGrafter"/>
</dbReference>
<evidence type="ECO:0000313" key="9">
    <source>
        <dbReference type="Proteomes" id="UP000327013"/>
    </source>
</evidence>
<feature type="domain" description="DAMP1 SANT/Myb-like" evidence="7">
    <location>
        <begin position="180"/>
        <end position="274"/>
    </location>
</feature>
<evidence type="ECO:0000256" key="4">
    <source>
        <dbReference type="ARBA" id="ARBA00023163"/>
    </source>
</evidence>
<feature type="compositionally biased region" description="Basic residues" evidence="6">
    <location>
        <begin position="65"/>
        <end position="74"/>
    </location>
</feature>
<feature type="compositionally biased region" description="Polar residues" evidence="6">
    <location>
        <begin position="534"/>
        <end position="549"/>
    </location>
</feature>
<feature type="region of interest" description="Disordered" evidence="6">
    <location>
        <begin position="1"/>
        <end position="84"/>
    </location>
</feature>
<accession>A0A5N6L2B8</accession>
<dbReference type="Proteomes" id="UP000327013">
    <property type="component" value="Unassembled WGS sequence"/>
</dbReference>
<proteinExistence type="predicted"/>
<dbReference type="GO" id="GO:0035267">
    <property type="term" value="C:NuA4 histone acetyltransferase complex"/>
    <property type="evidence" value="ECO:0007669"/>
    <property type="project" value="InterPro"/>
</dbReference>